<dbReference type="Proteomes" id="UP001519363">
    <property type="component" value="Unassembled WGS sequence"/>
</dbReference>
<dbReference type="Pfam" id="PF03929">
    <property type="entry name" value="PepSY_TM"/>
    <property type="match status" value="1"/>
</dbReference>
<feature type="transmembrane region" description="Helical" evidence="1">
    <location>
        <begin position="159"/>
        <end position="180"/>
    </location>
</feature>
<dbReference type="PANTHER" id="PTHR34219:SF1">
    <property type="entry name" value="PEPSY DOMAIN-CONTAINING PROTEIN"/>
    <property type="match status" value="1"/>
</dbReference>
<keyword evidence="1" id="KW-0472">Membrane</keyword>
<feature type="transmembrane region" description="Helical" evidence="1">
    <location>
        <begin position="408"/>
        <end position="437"/>
    </location>
</feature>
<sequence>MTTTDTVRPRTRRTLRPLLLRLHFYAGILIGPFLLIAATSGLLYVFTPQLERAVYADQLYTSPGATALSLSRQVDAARTALPDATLVRVRPGANPEDTTQVIFSRAGLAPSHWLTAYVDPYTARVTGTLETYGSSQATPVRTWVDELHRSLHLGDFGRLYSELAASWLWVVVLGGLVLWWRRRGVRRLLRLDRSVRGRRGLVSWHGVVGTLAAVVLLFLSLTGLTWSQYGGESIADLRKALSWQTPTLSASLSEHSAHGAHQPHTGHSGPDVGLDRVLASARTAGLHGPVELTVPGGAGKAYLVKQNKLSWPQQLDAAAVDPATGSVLETLRFQDFPLGAKLARWGIDGHMGLLFGLPNQIVLAAVCVALIALVLWGYRMWWHRRPVRAELGVGKPFPRGGWRHAHPAALGGLAVVALAAAWWLPVFGLSLLAFLVVDLVLARRPGRVGPPAA</sequence>
<accession>A0ABS5A7T8</accession>
<gene>
    <name evidence="2" type="ORF">JOF53_001179</name>
</gene>
<feature type="transmembrane region" description="Helical" evidence="1">
    <location>
        <begin position="361"/>
        <end position="378"/>
    </location>
</feature>
<evidence type="ECO:0000313" key="2">
    <source>
        <dbReference type="EMBL" id="MBP2472307.1"/>
    </source>
</evidence>
<protein>
    <submittedName>
        <fullName evidence="2">Iron-regulated membrane protein</fullName>
    </submittedName>
</protein>
<dbReference type="PANTHER" id="PTHR34219">
    <property type="entry name" value="IRON-REGULATED INNER MEMBRANE PROTEIN-RELATED"/>
    <property type="match status" value="1"/>
</dbReference>
<organism evidence="2 3">
    <name type="scientific">Crossiella equi</name>
    <dbReference type="NCBI Taxonomy" id="130796"/>
    <lineage>
        <taxon>Bacteria</taxon>
        <taxon>Bacillati</taxon>
        <taxon>Actinomycetota</taxon>
        <taxon>Actinomycetes</taxon>
        <taxon>Pseudonocardiales</taxon>
        <taxon>Pseudonocardiaceae</taxon>
        <taxon>Crossiella</taxon>
    </lineage>
</organism>
<feature type="transmembrane region" description="Helical" evidence="1">
    <location>
        <begin position="22"/>
        <end position="46"/>
    </location>
</feature>
<evidence type="ECO:0000256" key="1">
    <source>
        <dbReference type="SAM" id="Phobius"/>
    </source>
</evidence>
<evidence type="ECO:0000313" key="3">
    <source>
        <dbReference type="Proteomes" id="UP001519363"/>
    </source>
</evidence>
<comment type="caution">
    <text evidence="2">The sequence shown here is derived from an EMBL/GenBank/DDBJ whole genome shotgun (WGS) entry which is preliminary data.</text>
</comment>
<dbReference type="EMBL" id="JAGIOO010000001">
    <property type="protein sequence ID" value="MBP2472307.1"/>
    <property type="molecule type" value="Genomic_DNA"/>
</dbReference>
<feature type="transmembrane region" description="Helical" evidence="1">
    <location>
        <begin position="201"/>
        <end position="221"/>
    </location>
</feature>
<keyword evidence="3" id="KW-1185">Reference proteome</keyword>
<name>A0ABS5A7T8_9PSEU</name>
<keyword evidence="1" id="KW-0812">Transmembrane</keyword>
<keyword evidence="1" id="KW-1133">Transmembrane helix</keyword>
<dbReference type="InterPro" id="IPR005625">
    <property type="entry name" value="PepSY-ass_TM"/>
</dbReference>
<proteinExistence type="predicted"/>
<dbReference type="RefSeq" id="WP_086781523.1">
    <property type="nucleotide sequence ID" value="NZ_JAGIOO010000001.1"/>
</dbReference>
<reference evidence="2 3" key="1">
    <citation type="submission" date="2021-03" db="EMBL/GenBank/DDBJ databases">
        <title>Sequencing the genomes of 1000 actinobacteria strains.</title>
        <authorList>
            <person name="Klenk H.-P."/>
        </authorList>
    </citation>
    <scope>NUCLEOTIDE SEQUENCE [LARGE SCALE GENOMIC DNA]</scope>
    <source>
        <strain evidence="2 3">DSM 44580</strain>
    </source>
</reference>